<dbReference type="InterPro" id="IPR036663">
    <property type="entry name" value="Fumarylacetoacetase_C_sf"/>
</dbReference>
<protein>
    <recommendedName>
        <fullName evidence="3">DUF2848 domain-containing protein</fullName>
    </recommendedName>
</protein>
<organism evidence="1 2">
    <name type="scientific">Fretibacterium fastidiosum</name>
    <dbReference type="NCBI Taxonomy" id="651822"/>
    <lineage>
        <taxon>Bacteria</taxon>
        <taxon>Thermotogati</taxon>
        <taxon>Synergistota</taxon>
        <taxon>Synergistia</taxon>
        <taxon>Synergistales</taxon>
        <taxon>Aminobacteriaceae</taxon>
        <taxon>Fretibacterium</taxon>
    </lineage>
</organism>
<dbReference type="SUPFAM" id="SSF56529">
    <property type="entry name" value="FAH"/>
    <property type="match status" value="1"/>
</dbReference>
<dbReference type="InterPro" id="IPR021269">
    <property type="entry name" value="DUF2848"/>
</dbReference>
<reference evidence="1 2" key="2">
    <citation type="submission" date="2010-03" db="EMBL/GenBank/DDBJ databases">
        <authorList>
            <person name="Pajon A."/>
        </authorList>
    </citation>
    <scope>NUCLEOTIDE SEQUENCE [LARGE SCALE GENOMIC DNA]</scope>
    <source>
        <strain evidence="1 2">SGP1</strain>
    </source>
</reference>
<evidence type="ECO:0000313" key="2">
    <source>
        <dbReference type="Proteomes" id="UP000008957"/>
    </source>
</evidence>
<sequence>MYWIEPERISAASSVWVVGNKTSGEGEVFLARCSQGNLHVTVASDHTDRALETVSVSKAKQIATKLVGAIFWRVDDVRDHWDEIELRVWNDGKIYQEGTLGQMLPPEALLELAEEDSPVKGGRISLFSGTLPVIGGGLVYGSRYVLSLRDPVLNRELWHEYAVQVLPDRN</sequence>
<gene>
    <name evidence="1" type="ORF">SY1_11320</name>
</gene>
<reference evidence="2" key="1">
    <citation type="submission" date="2010-03" db="EMBL/GenBank/DDBJ databases">
        <title>The genome sequence of Synergistetes sp. SGP1.</title>
        <authorList>
            <consortium name="metaHIT consortium -- http://www.metahit.eu/"/>
            <person name="Pajon A."/>
            <person name="Turner K."/>
            <person name="Parkhill J."/>
            <person name="Wade W."/>
            <person name="Vartoukian S."/>
        </authorList>
    </citation>
    <scope>NUCLEOTIDE SEQUENCE [LARGE SCALE GENOMIC DNA]</scope>
    <source>
        <strain evidence="2">SGP1</strain>
    </source>
</reference>
<keyword evidence="2" id="KW-1185">Reference proteome</keyword>
<evidence type="ECO:0008006" key="3">
    <source>
        <dbReference type="Google" id="ProtNLM"/>
    </source>
</evidence>
<accession>A0AB94IX28</accession>
<dbReference type="AlphaFoldDB" id="A0AB94IX28"/>
<name>A0AB94IX28_9BACT</name>
<dbReference type="Proteomes" id="UP000008957">
    <property type="component" value="Chromosome"/>
</dbReference>
<proteinExistence type="predicted"/>
<dbReference type="GO" id="GO:0003824">
    <property type="term" value="F:catalytic activity"/>
    <property type="evidence" value="ECO:0007669"/>
    <property type="project" value="InterPro"/>
</dbReference>
<dbReference type="KEGG" id="sbr:SY1_11320"/>
<dbReference type="EMBL" id="FP929056">
    <property type="protein sequence ID" value="CBL28310.1"/>
    <property type="molecule type" value="Genomic_DNA"/>
</dbReference>
<dbReference type="Pfam" id="PF11010">
    <property type="entry name" value="DUF2848"/>
    <property type="match status" value="1"/>
</dbReference>
<evidence type="ECO:0000313" key="1">
    <source>
        <dbReference type="EMBL" id="CBL28310.1"/>
    </source>
</evidence>